<evidence type="ECO:0000313" key="2">
    <source>
        <dbReference type="EMBL" id="JAD83604.1"/>
    </source>
</evidence>
<dbReference type="AlphaFoldDB" id="A0A0A9D4X4"/>
<name>A0A0A9D4X4_ARUDO</name>
<evidence type="ECO:0000256" key="1">
    <source>
        <dbReference type="SAM" id="MobiDB-lite"/>
    </source>
</evidence>
<feature type="compositionally biased region" description="Gly residues" evidence="1">
    <location>
        <begin position="95"/>
        <end position="106"/>
    </location>
</feature>
<accession>A0A0A9D4X4</accession>
<organism evidence="2">
    <name type="scientific">Arundo donax</name>
    <name type="common">Giant reed</name>
    <name type="synonym">Donax arundinaceus</name>
    <dbReference type="NCBI Taxonomy" id="35708"/>
    <lineage>
        <taxon>Eukaryota</taxon>
        <taxon>Viridiplantae</taxon>
        <taxon>Streptophyta</taxon>
        <taxon>Embryophyta</taxon>
        <taxon>Tracheophyta</taxon>
        <taxon>Spermatophyta</taxon>
        <taxon>Magnoliopsida</taxon>
        <taxon>Liliopsida</taxon>
        <taxon>Poales</taxon>
        <taxon>Poaceae</taxon>
        <taxon>PACMAD clade</taxon>
        <taxon>Arundinoideae</taxon>
        <taxon>Arundineae</taxon>
        <taxon>Arundo</taxon>
    </lineage>
</organism>
<protein>
    <submittedName>
        <fullName evidence="2">Uncharacterized protein</fullName>
    </submittedName>
</protein>
<proteinExistence type="predicted"/>
<reference evidence="2" key="2">
    <citation type="journal article" date="2015" name="Data Brief">
        <title>Shoot transcriptome of the giant reed, Arundo donax.</title>
        <authorList>
            <person name="Barrero R.A."/>
            <person name="Guerrero F.D."/>
            <person name="Moolhuijzen P."/>
            <person name="Goolsby J.A."/>
            <person name="Tidwell J."/>
            <person name="Bellgard S.E."/>
            <person name="Bellgard M.I."/>
        </authorList>
    </citation>
    <scope>NUCLEOTIDE SEQUENCE</scope>
    <source>
        <tissue evidence="2">Shoot tissue taken approximately 20 cm above the soil surface</tissue>
    </source>
</reference>
<dbReference type="EMBL" id="GBRH01214291">
    <property type="protein sequence ID" value="JAD83604.1"/>
    <property type="molecule type" value="Transcribed_RNA"/>
</dbReference>
<feature type="compositionally biased region" description="Basic residues" evidence="1">
    <location>
        <begin position="83"/>
        <end position="94"/>
    </location>
</feature>
<reference evidence="2" key="1">
    <citation type="submission" date="2014-09" db="EMBL/GenBank/DDBJ databases">
        <authorList>
            <person name="Magalhaes I.L.F."/>
            <person name="Oliveira U."/>
            <person name="Santos F.R."/>
            <person name="Vidigal T.H.D.A."/>
            <person name="Brescovit A.D."/>
            <person name="Santos A.J."/>
        </authorList>
    </citation>
    <scope>NUCLEOTIDE SEQUENCE</scope>
    <source>
        <tissue evidence="2">Shoot tissue taken approximately 20 cm above the soil surface</tissue>
    </source>
</reference>
<sequence>MLSRLSLRTSVIAEVIASACLVGTPCDSSFLTRARVSTRKARRPLVLTSCEMLRAAVGPGHCWWCRSRPRLHAAAAAIYSPHATRRTGRRRGRGRGGGEPVGGDRGLGYKEEAEEGSGGSAWFPGGSRCGGIGGGGGAGGGANLGKG</sequence>
<feature type="region of interest" description="Disordered" evidence="1">
    <location>
        <begin position="82"/>
        <end position="122"/>
    </location>
</feature>